<accession>A0A852PQW4</accession>
<dbReference type="Pfam" id="PF08346">
    <property type="entry name" value="AntA"/>
    <property type="match status" value="1"/>
</dbReference>
<evidence type="ECO:0000313" key="3">
    <source>
        <dbReference type="Proteomes" id="UP000590599"/>
    </source>
</evidence>
<protein>
    <submittedName>
        <fullName evidence="2">AntA/AntB antirepressor family protein</fullName>
    </submittedName>
</protein>
<sequence>MTNFSIKTFNGSIQNQSVQLINARELHEALKVSTRFQDWIKRRIADYGFTENEDYTYFSNLRSTENTGLNRFWGGQNKIEYHITLDMAKELCMLERSEIGRQARRHFIKMEQHAIALATEMQAQMLSIPTFLRNNPDELARLITTAQTAFLTANPQAKDFLRYREMGLSYREIGTLLGKTKDSVKWMAFKMRNLGFFSSTLPKTNAVQLDLLA</sequence>
<feature type="domain" description="AntA/AntB antirepressor" evidence="1">
    <location>
        <begin position="21"/>
        <end position="97"/>
    </location>
</feature>
<proteinExistence type="predicted"/>
<gene>
    <name evidence="2" type="ORF">HZI69_07090</name>
</gene>
<comment type="caution">
    <text evidence="2">The sequence shown here is derived from an EMBL/GenBank/DDBJ whole genome shotgun (WGS) entry which is preliminary data.</text>
</comment>
<dbReference type="PANTHER" id="PTHR36180:SF1">
    <property type="entry name" value="ANTA_ANTB ANTIREPRESSOR DOMAIN-CONTAINING PROTEIN"/>
    <property type="match status" value="1"/>
</dbReference>
<name>A0A852PQW4_HAEHA</name>
<reference evidence="2 3" key="1">
    <citation type="submission" date="2020-07" db="EMBL/GenBank/DDBJ databases">
        <title>Genus Haemophilus, Bergeys manual.</title>
        <authorList>
            <person name="Noerskov-Lauritsen N."/>
        </authorList>
    </citation>
    <scope>NUCLEOTIDE SEQUENCE [LARGE SCALE GENOMIC DNA]</scope>
    <source>
        <strain evidence="2 3">CCUG30047</strain>
    </source>
</reference>
<organism evidence="2 3">
    <name type="scientific">Haemophilus haemolyticus</name>
    <dbReference type="NCBI Taxonomy" id="726"/>
    <lineage>
        <taxon>Bacteria</taxon>
        <taxon>Pseudomonadati</taxon>
        <taxon>Pseudomonadota</taxon>
        <taxon>Gammaproteobacteria</taxon>
        <taxon>Pasteurellales</taxon>
        <taxon>Pasteurellaceae</taxon>
        <taxon>Haemophilus</taxon>
    </lineage>
</organism>
<dbReference type="RefSeq" id="WP_179227810.1">
    <property type="nucleotide sequence ID" value="NZ_JACBKA010000014.1"/>
</dbReference>
<evidence type="ECO:0000259" key="1">
    <source>
        <dbReference type="Pfam" id="PF08346"/>
    </source>
</evidence>
<dbReference type="EMBL" id="JACBKA010000014">
    <property type="protein sequence ID" value="NYA27598.1"/>
    <property type="molecule type" value="Genomic_DNA"/>
</dbReference>
<dbReference type="Proteomes" id="UP000590599">
    <property type="component" value="Unassembled WGS sequence"/>
</dbReference>
<dbReference type="AlphaFoldDB" id="A0A852PQW4"/>
<dbReference type="PANTHER" id="PTHR36180">
    <property type="entry name" value="DNA-BINDING PROTEIN-RELATED-RELATED"/>
    <property type="match status" value="1"/>
</dbReference>
<evidence type="ECO:0000313" key="2">
    <source>
        <dbReference type="EMBL" id="NYA27598.1"/>
    </source>
</evidence>
<dbReference type="InterPro" id="IPR013557">
    <property type="entry name" value="AntA/B_antirep"/>
</dbReference>